<dbReference type="InterPro" id="IPR036388">
    <property type="entry name" value="WH-like_DNA-bd_sf"/>
</dbReference>
<dbReference type="InterPro" id="IPR000281">
    <property type="entry name" value="HTH_RpiR"/>
</dbReference>
<evidence type="ECO:0000259" key="4">
    <source>
        <dbReference type="PROSITE" id="PS51071"/>
    </source>
</evidence>
<reference evidence="6 7" key="1">
    <citation type="submission" date="2019-12" db="EMBL/GenBank/DDBJ databases">
        <title>Sporaefaciens musculi gen. nov., sp. nov., a novel bacterium isolated from the caecum of an obese mouse.</title>
        <authorList>
            <person name="Rasmussen T.S."/>
            <person name="Streidl T."/>
            <person name="Hitch T.C.A."/>
            <person name="Wortmann E."/>
            <person name="Deptula P."/>
            <person name="Hansen M."/>
            <person name="Nielsen D.S."/>
            <person name="Clavel T."/>
            <person name="Vogensen F.K."/>
        </authorList>
    </citation>
    <scope>NUCLEOTIDE SEQUENCE [LARGE SCALE GENOMIC DNA]</scope>
    <source>
        <strain evidence="6 7">WCA-9-b2</strain>
    </source>
</reference>
<dbReference type="InterPro" id="IPR046348">
    <property type="entry name" value="SIS_dom_sf"/>
</dbReference>
<dbReference type="AlphaFoldDB" id="A0A7X3ME65"/>
<dbReference type="PROSITE" id="PS51464">
    <property type="entry name" value="SIS"/>
    <property type="match status" value="1"/>
</dbReference>
<gene>
    <name evidence="6" type="ORF">GN277_04895</name>
</gene>
<dbReference type="GO" id="GO:0003677">
    <property type="term" value="F:DNA binding"/>
    <property type="evidence" value="ECO:0007669"/>
    <property type="project" value="UniProtKB-KW"/>
</dbReference>
<evidence type="ECO:0000313" key="7">
    <source>
        <dbReference type="Proteomes" id="UP000460412"/>
    </source>
</evidence>
<dbReference type="SUPFAM" id="SSF46689">
    <property type="entry name" value="Homeodomain-like"/>
    <property type="match status" value="1"/>
</dbReference>
<keyword evidence="2" id="KW-0238">DNA-binding</keyword>
<dbReference type="Proteomes" id="UP000460412">
    <property type="component" value="Unassembled WGS sequence"/>
</dbReference>
<name>A0A7X3ME65_9FIRM</name>
<dbReference type="PROSITE" id="PS51071">
    <property type="entry name" value="HTH_RPIR"/>
    <property type="match status" value="1"/>
</dbReference>
<protein>
    <submittedName>
        <fullName evidence="6">SIS domain-containing protein</fullName>
    </submittedName>
</protein>
<dbReference type="InterPro" id="IPR035472">
    <property type="entry name" value="RpiR-like_SIS"/>
</dbReference>
<keyword evidence="3" id="KW-0804">Transcription</keyword>
<dbReference type="PANTHER" id="PTHR30514:SF1">
    <property type="entry name" value="HTH-TYPE TRANSCRIPTIONAL REGULATOR HEXR-RELATED"/>
    <property type="match status" value="1"/>
</dbReference>
<organism evidence="6 7">
    <name type="scientific">Sporofaciens musculi</name>
    <dbReference type="NCBI Taxonomy" id="2681861"/>
    <lineage>
        <taxon>Bacteria</taxon>
        <taxon>Bacillati</taxon>
        <taxon>Bacillota</taxon>
        <taxon>Clostridia</taxon>
        <taxon>Lachnospirales</taxon>
        <taxon>Lachnospiraceae</taxon>
        <taxon>Sporofaciens</taxon>
    </lineage>
</organism>
<dbReference type="EMBL" id="WUQX01000001">
    <property type="protein sequence ID" value="MXP74738.1"/>
    <property type="molecule type" value="Genomic_DNA"/>
</dbReference>
<keyword evidence="1" id="KW-0805">Transcription regulation</keyword>
<evidence type="ECO:0000256" key="1">
    <source>
        <dbReference type="ARBA" id="ARBA00023015"/>
    </source>
</evidence>
<dbReference type="Pfam" id="PF01380">
    <property type="entry name" value="SIS"/>
    <property type="match status" value="1"/>
</dbReference>
<dbReference type="PROSITE" id="PS00356">
    <property type="entry name" value="HTH_LACI_1"/>
    <property type="match status" value="1"/>
</dbReference>
<dbReference type="GO" id="GO:0097367">
    <property type="term" value="F:carbohydrate derivative binding"/>
    <property type="evidence" value="ECO:0007669"/>
    <property type="project" value="InterPro"/>
</dbReference>
<evidence type="ECO:0000313" key="6">
    <source>
        <dbReference type="EMBL" id="MXP74738.1"/>
    </source>
</evidence>
<evidence type="ECO:0000256" key="3">
    <source>
        <dbReference type="ARBA" id="ARBA00023163"/>
    </source>
</evidence>
<comment type="caution">
    <text evidence="6">The sequence shown here is derived from an EMBL/GenBank/DDBJ whole genome shotgun (WGS) entry which is preliminary data.</text>
</comment>
<accession>A0A7X3ME65</accession>
<proteinExistence type="predicted"/>
<keyword evidence="7" id="KW-1185">Reference proteome</keyword>
<evidence type="ECO:0000259" key="5">
    <source>
        <dbReference type="PROSITE" id="PS51464"/>
    </source>
</evidence>
<evidence type="ECO:0000256" key="2">
    <source>
        <dbReference type="ARBA" id="ARBA00023125"/>
    </source>
</evidence>
<dbReference type="Gene3D" id="1.10.10.10">
    <property type="entry name" value="Winged helix-like DNA-binding domain superfamily/Winged helix DNA-binding domain"/>
    <property type="match status" value="1"/>
</dbReference>
<dbReference type="Pfam" id="PF01418">
    <property type="entry name" value="HTH_6"/>
    <property type="match status" value="1"/>
</dbReference>
<dbReference type="Gene3D" id="3.40.50.10490">
    <property type="entry name" value="Glucose-6-phosphate isomerase like protein, domain 1"/>
    <property type="match status" value="1"/>
</dbReference>
<feature type="domain" description="HTH rpiR-type" evidence="4">
    <location>
        <begin position="18"/>
        <end position="94"/>
    </location>
</feature>
<dbReference type="InterPro" id="IPR001347">
    <property type="entry name" value="SIS_dom"/>
</dbReference>
<dbReference type="GO" id="GO:0003700">
    <property type="term" value="F:DNA-binding transcription factor activity"/>
    <property type="evidence" value="ECO:0007669"/>
    <property type="project" value="InterPro"/>
</dbReference>
<feature type="domain" description="SIS" evidence="5">
    <location>
        <begin position="134"/>
        <end position="284"/>
    </location>
</feature>
<dbReference type="GO" id="GO:1901135">
    <property type="term" value="P:carbohydrate derivative metabolic process"/>
    <property type="evidence" value="ECO:0007669"/>
    <property type="project" value="InterPro"/>
</dbReference>
<dbReference type="InterPro" id="IPR047640">
    <property type="entry name" value="RpiR-like"/>
</dbReference>
<sequence length="291" mass="32593">MRYQQVDKSSAKEDVAGREVLEVIREKYDEIFSAEKKVADFILKNPQKAVDSNVSELAKKSGVSDATVIRMCHHIGYAGYYQFRITLAGDLGRKQYGVDNIPESKDAVEKRFREYAEEMLVIGRNMDSDVMWNCVKLLKTCKQAHIMAVGNTSPLAQYMGFRLGRLGIKCTYNVAPEYFMNHVNLADEEDILIGISQSGTSKQVIQGLELGKEKGLKSMVITAFPQSPAAALADYVLPSAGKEEAFSYYKSYAHLYETAVIDALLSFVTNEELIKTKHADKPEIMLSETKM</sequence>
<dbReference type="InterPro" id="IPR009057">
    <property type="entry name" value="Homeodomain-like_sf"/>
</dbReference>
<dbReference type="PANTHER" id="PTHR30514">
    <property type="entry name" value="GLUCOKINASE"/>
    <property type="match status" value="1"/>
</dbReference>
<dbReference type="CDD" id="cd05013">
    <property type="entry name" value="SIS_RpiR"/>
    <property type="match status" value="1"/>
</dbReference>
<dbReference type="SUPFAM" id="SSF53697">
    <property type="entry name" value="SIS domain"/>
    <property type="match status" value="1"/>
</dbReference>